<dbReference type="HOGENOM" id="CLU_043708_0_0_1"/>
<accession>K0KXR2</accession>
<keyword evidence="2" id="KW-1185">Reference proteome</keyword>
<organism evidence="1 2">
    <name type="scientific">Wickerhamomyces ciferrii (strain ATCC 14091 / BCRC 22168 / CBS 111 / JCM 3599 / NBRC 0793 / NRRL Y-1031 F-60-10)</name>
    <name type="common">Yeast</name>
    <name type="synonym">Pichia ciferrii</name>
    <dbReference type="NCBI Taxonomy" id="1206466"/>
    <lineage>
        <taxon>Eukaryota</taxon>
        <taxon>Fungi</taxon>
        <taxon>Dikarya</taxon>
        <taxon>Ascomycota</taxon>
        <taxon>Saccharomycotina</taxon>
        <taxon>Saccharomycetes</taxon>
        <taxon>Phaffomycetales</taxon>
        <taxon>Wickerhamomycetaceae</taxon>
        <taxon>Wickerhamomyces</taxon>
    </lineage>
</organism>
<evidence type="ECO:0000313" key="1">
    <source>
        <dbReference type="EMBL" id="CCH46249.1"/>
    </source>
</evidence>
<name>K0KXR2_WICCF</name>
<dbReference type="EMBL" id="CAIF01000235">
    <property type="protein sequence ID" value="CCH46249.1"/>
    <property type="molecule type" value="Genomic_DNA"/>
</dbReference>
<sequence length="489" mass="56795">MSTDLKKSLKTAKFVREILINDIKRIENESSNLYQAGTKDNTLNQKKQFWLENIRPALIRYWKFKRSLFSLIHLHKQNLKSLNEAKEASSKITQKSEHEKTFLGPFPIEIWEMIMQQRVRKEVLRINKTIFNELAPYAFGGGGIENLQLLLVVSSIKKMKQNDACFLREGPDFPDKPCDSYSINERSLESSKFKYEFLDVDYDVPNRIRDGKTLVITNHDEIKFLFNHLIHNPASIIKKSFKSINVDISILHGYKELVYDYQVNRALERYRGLGVGSLCSLTQTKTEDFFYGPDLGKSFDKRKSRWGHPKSGISRNFDTHSSSKVPYNTADEVFPNKVYFNELIHLSELFKSYDSGQRSEFLKISTEEGLQKNLLYKKYVLSPDHRDSPDFDRQQLKKDGAVASHNIKIQRRKFASSTEARSLIKTIVESLSSVKFFIDTDVSLFITSGMSNLQETNEIHQSQLGREEVVEHMYKYIPHFTLLKKPKSV</sequence>
<dbReference type="InParanoid" id="K0KXR2"/>
<comment type="caution">
    <text evidence="1">The sequence shown here is derived from an EMBL/GenBank/DDBJ whole genome shotgun (WGS) entry which is preliminary data.</text>
</comment>
<proteinExistence type="predicted"/>
<dbReference type="AlphaFoldDB" id="K0KXR2"/>
<dbReference type="Proteomes" id="UP000009328">
    <property type="component" value="Unassembled WGS sequence"/>
</dbReference>
<evidence type="ECO:0000313" key="2">
    <source>
        <dbReference type="Proteomes" id="UP000009328"/>
    </source>
</evidence>
<gene>
    <name evidence="1" type="ORF">BN7_5840</name>
</gene>
<reference evidence="1 2" key="1">
    <citation type="journal article" date="2012" name="Eukaryot. Cell">
        <title>Draft genome sequence of Wickerhamomyces ciferrii NRRL Y-1031 F-60-10.</title>
        <authorList>
            <person name="Schneider J."/>
            <person name="Andrea H."/>
            <person name="Blom J."/>
            <person name="Jaenicke S."/>
            <person name="Ruckert C."/>
            <person name="Schorsch C."/>
            <person name="Szczepanowski R."/>
            <person name="Farwick M."/>
            <person name="Goesmann A."/>
            <person name="Puhler A."/>
            <person name="Schaffer S."/>
            <person name="Tauch A."/>
            <person name="Kohler T."/>
            <person name="Brinkrolf K."/>
        </authorList>
    </citation>
    <scope>NUCLEOTIDE SEQUENCE [LARGE SCALE GENOMIC DNA]</scope>
    <source>
        <strain evidence="2">ATCC 14091 / BCRC 22168 / CBS 111 / JCM 3599 / NBRC 0793 / NRRL Y-1031 F-60-10</strain>
    </source>
</reference>
<protein>
    <submittedName>
        <fullName evidence="1">Uncharacterized protein</fullName>
    </submittedName>
</protein>